<dbReference type="OMA" id="DNCSSHM"/>
<dbReference type="Ensembl" id="ENSEBUT00000017959.1">
    <property type="protein sequence ID" value="ENSEBUP00000017383.1"/>
    <property type="gene ID" value="ENSEBUG00000010854.1"/>
</dbReference>
<organism evidence="3 4">
    <name type="scientific">Eptatretus burgeri</name>
    <name type="common">Inshore hagfish</name>
    <dbReference type="NCBI Taxonomy" id="7764"/>
    <lineage>
        <taxon>Eukaryota</taxon>
        <taxon>Metazoa</taxon>
        <taxon>Chordata</taxon>
        <taxon>Craniata</taxon>
        <taxon>Vertebrata</taxon>
        <taxon>Cyclostomata</taxon>
        <taxon>Myxini</taxon>
        <taxon>Myxiniformes</taxon>
        <taxon>Myxinidae</taxon>
        <taxon>Eptatretinae</taxon>
        <taxon>Eptatretus</taxon>
    </lineage>
</organism>
<dbReference type="SMART" id="SM00674">
    <property type="entry name" value="CENPB"/>
    <property type="match status" value="1"/>
</dbReference>
<dbReference type="PANTHER" id="PTHR19303">
    <property type="entry name" value="TRANSPOSON"/>
    <property type="match status" value="1"/>
</dbReference>
<dbReference type="Pfam" id="PF03221">
    <property type="entry name" value="HTH_Tnp_Tc5"/>
    <property type="match status" value="1"/>
</dbReference>
<keyword evidence="1" id="KW-0238">DNA-binding</keyword>
<sequence>MFTSALSADLSTTVMGKRKAIDLPTKVEIIEKVEAGQKQAKVCLDYALSKQTVSNIISNKDKVKEAFEKNATNKKKKIRTAAHGELDEALLKWYTQIRAKGIPLNGPLLVKKAKAFAELLNLEDFKASDGWLDKFKKRHGLKFKVRAGEAESVPEETTRRWIREVLPKHLEGWSPENVFNCDESGLFWKMLPNRTLARKGEECHGAKKSKERVTLMFATNADGSEKYRLTMIGKFQKPRCFKNVSQLPVDYYAQKNAWMDRYVFKQWLEKFDHKMTRQGRKVLLFWDSVSSHITDNVELKSTTVVSLPPNTTSKLQPLDQGIMETCKKRYRGKLNRQVVLDIESGVETKISLLDAISMVSKAWDEVSPTSIANCFRRAGFKFAHLPDEVEEEEIDEQAELEDRNIWNFIATHLDLPAEQTFEDYVHCDMNLGVDESALTDQEIVAEVTGSTEPNDAEVDGIEEIDSVDDTGCKSASEALRCWWPGLGPLQCSLSNLQCFHE</sequence>
<dbReference type="InterPro" id="IPR009057">
    <property type="entry name" value="Homeodomain-like_sf"/>
</dbReference>
<dbReference type="GO" id="GO:0003677">
    <property type="term" value="F:DNA binding"/>
    <property type="evidence" value="ECO:0007669"/>
    <property type="project" value="UniProtKB-KW"/>
</dbReference>
<feature type="domain" description="HTH CENPB-type" evidence="2">
    <location>
        <begin position="74"/>
        <end position="145"/>
    </location>
</feature>
<dbReference type="InterPro" id="IPR004875">
    <property type="entry name" value="DDE_SF_endonuclease_dom"/>
</dbReference>
<proteinExistence type="predicted"/>
<reference evidence="3" key="1">
    <citation type="submission" date="2025-08" db="UniProtKB">
        <authorList>
            <consortium name="Ensembl"/>
        </authorList>
    </citation>
    <scope>IDENTIFICATION</scope>
</reference>
<reference evidence="3" key="2">
    <citation type="submission" date="2025-09" db="UniProtKB">
        <authorList>
            <consortium name="Ensembl"/>
        </authorList>
    </citation>
    <scope>IDENTIFICATION</scope>
</reference>
<evidence type="ECO:0000259" key="2">
    <source>
        <dbReference type="PROSITE" id="PS51253"/>
    </source>
</evidence>
<dbReference type="GeneTree" id="ENSGT00940000160195"/>
<dbReference type="Gene3D" id="1.10.10.60">
    <property type="entry name" value="Homeodomain-like"/>
    <property type="match status" value="2"/>
</dbReference>
<dbReference type="AlphaFoldDB" id="A0A8C4QLX5"/>
<evidence type="ECO:0000313" key="3">
    <source>
        <dbReference type="Ensembl" id="ENSEBUP00000017383.1"/>
    </source>
</evidence>
<accession>A0A8C4QLX5</accession>
<dbReference type="InterPro" id="IPR050863">
    <property type="entry name" value="CenT-Element_Derived"/>
</dbReference>
<dbReference type="Pfam" id="PF03184">
    <property type="entry name" value="DDE_1"/>
    <property type="match status" value="1"/>
</dbReference>
<dbReference type="Proteomes" id="UP000694388">
    <property type="component" value="Unplaced"/>
</dbReference>
<evidence type="ECO:0000256" key="1">
    <source>
        <dbReference type="ARBA" id="ARBA00023125"/>
    </source>
</evidence>
<dbReference type="PROSITE" id="PS51253">
    <property type="entry name" value="HTH_CENPB"/>
    <property type="match status" value="1"/>
</dbReference>
<dbReference type="SUPFAM" id="SSF46689">
    <property type="entry name" value="Homeodomain-like"/>
    <property type="match status" value="2"/>
</dbReference>
<name>A0A8C4QLX5_EPTBU</name>
<keyword evidence="4" id="KW-1185">Reference proteome</keyword>
<dbReference type="InterPro" id="IPR006600">
    <property type="entry name" value="HTH_CenpB_DNA-bd_dom"/>
</dbReference>
<dbReference type="GO" id="GO:0005634">
    <property type="term" value="C:nucleus"/>
    <property type="evidence" value="ECO:0007669"/>
    <property type="project" value="TreeGrafter"/>
</dbReference>
<evidence type="ECO:0000313" key="4">
    <source>
        <dbReference type="Proteomes" id="UP000694388"/>
    </source>
</evidence>
<protein>
    <recommendedName>
        <fullName evidence="2">HTH CENPB-type domain-containing protein</fullName>
    </recommendedName>
</protein>
<dbReference type="PANTHER" id="PTHR19303:SF73">
    <property type="entry name" value="PROTEIN PDC2"/>
    <property type="match status" value="1"/>
</dbReference>